<sequence>MKAQLWNLNILTNEQKHVYLKGYNVFLNVDQEKQFSELKKFNAVNQKFCLLKLVKGTKSYYIFAHNSLIYSLEKDVMISLSVPLEFYKSDKKAFAVHKDEFVGQKQSLLTQLQNKAILDLNKNYELFSKFYTSKLVSDEIKLKELFSLVKTEVLYD</sequence>
<reference evidence="1 2" key="1">
    <citation type="journal article" date="2014" name="Genome Announc.">
        <title>Complete Genome Sequence of Mycoplasma bovoculi Strain M165/69T (ATCC 29104).</title>
        <authorList>
            <person name="Calcutt M.J."/>
            <person name="Foecking M.F."/>
        </authorList>
    </citation>
    <scope>NUCLEOTIDE SEQUENCE [LARGE SCALE GENOMIC DNA]</scope>
    <source>
        <strain evidence="1">M165/69</strain>
    </source>
</reference>
<dbReference type="OrthoDB" id="400134at2"/>
<evidence type="ECO:0000313" key="2">
    <source>
        <dbReference type="Proteomes" id="UP000019229"/>
    </source>
</evidence>
<dbReference type="HOGENOM" id="CLU_1684616_0_0_14"/>
<dbReference type="EMBL" id="CP007154">
    <property type="protein sequence ID" value="AHH45222.1"/>
    <property type="molecule type" value="Genomic_DNA"/>
</dbReference>
<dbReference type="AlphaFoldDB" id="W5USW3"/>
<evidence type="ECO:0000313" key="1">
    <source>
        <dbReference type="EMBL" id="AHH45222.1"/>
    </source>
</evidence>
<dbReference type="KEGG" id="mbc:MYB_01055"/>
<dbReference type="STRING" id="743966.MYB_01055"/>
<name>W5USW3_9BACT</name>
<dbReference type="NCBIfam" id="NF045935">
    <property type="entry name" value="MSC_0621_epsi"/>
    <property type="match status" value="1"/>
</dbReference>
<keyword evidence="2" id="KW-1185">Reference proteome</keyword>
<dbReference type="Proteomes" id="UP000019229">
    <property type="component" value="Chromosome"/>
</dbReference>
<dbReference type="PATRIC" id="fig|743966.3.peg.211"/>
<organism evidence="1 2">
    <name type="scientific">Mesomycoplasma bovoculi M165/69</name>
    <dbReference type="NCBI Taxonomy" id="743966"/>
    <lineage>
        <taxon>Bacteria</taxon>
        <taxon>Bacillati</taxon>
        <taxon>Mycoplasmatota</taxon>
        <taxon>Mycoplasmoidales</taxon>
        <taxon>Metamycoplasmataceae</taxon>
        <taxon>Mesomycoplasma</taxon>
    </lineage>
</organism>
<accession>W5USW3</accession>
<dbReference type="eggNOG" id="ENOG5031YRM">
    <property type="taxonomic scope" value="Bacteria"/>
</dbReference>
<gene>
    <name evidence="1" type="ORF">MYB_01055</name>
</gene>
<dbReference type="RefSeq" id="WP_022935605.1">
    <property type="nucleotide sequence ID" value="NZ_CP007154.1"/>
</dbReference>
<protein>
    <submittedName>
        <fullName evidence="1">Uncharacterized protein</fullName>
    </submittedName>
</protein>
<proteinExistence type="predicted"/>